<dbReference type="AlphaFoldDB" id="A0A4U8Z2S7"/>
<dbReference type="Pfam" id="PF05985">
    <property type="entry name" value="EutC"/>
    <property type="match status" value="1"/>
</dbReference>
<dbReference type="HAMAP" id="MF_00601">
    <property type="entry name" value="EutC"/>
    <property type="match status" value="1"/>
</dbReference>
<dbReference type="Gene3D" id="3.40.50.11240">
    <property type="entry name" value="Ethanolamine ammonia-lyase light chain (EutC)"/>
    <property type="match status" value="1"/>
</dbReference>
<evidence type="ECO:0000313" key="7">
    <source>
        <dbReference type="Proteomes" id="UP000294360"/>
    </source>
</evidence>
<evidence type="ECO:0000256" key="4">
    <source>
        <dbReference type="ARBA" id="ARBA00024446"/>
    </source>
</evidence>
<evidence type="ECO:0000256" key="5">
    <source>
        <dbReference type="HAMAP-Rule" id="MF_00601"/>
    </source>
</evidence>
<comment type="subunit">
    <text evidence="5">The basic unit is a heterodimer which dimerizes to form tetramers. The heterotetramers trimerize; 6 large subunits form a core ring with 6 small subunits projecting outwards.</text>
</comment>
<dbReference type="OrthoDB" id="114248at2"/>
<comment type="similarity">
    <text evidence="5">Belongs to the EutC family.</text>
</comment>
<feature type="binding site" evidence="5">
    <location>
        <position position="180"/>
    </location>
    <ligand>
        <name>adenosylcob(III)alamin</name>
        <dbReference type="ChEBI" id="CHEBI:18408"/>
    </ligand>
</feature>
<dbReference type="InterPro" id="IPR042251">
    <property type="entry name" value="EutC_C"/>
</dbReference>
<dbReference type="InterPro" id="IPR042255">
    <property type="entry name" value="EutC_N"/>
</dbReference>
<dbReference type="GO" id="GO:0006520">
    <property type="term" value="P:amino acid metabolic process"/>
    <property type="evidence" value="ECO:0007669"/>
    <property type="project" value="InterPro"/>
</dbReference>
<comment type="catalytic activity">
    <reaction evidence="5">
        <text>ethanolamine = acetaldehyde + NH4(+)</text>
        <dbReference type="Rhea" id="RHEA:15313"/>
        <dbReference type="ChEBI" id="CHEBI:15343"/>
        <dbReference type="ChEBI" id="CHEBI:28938"/>
        <dbReference type="ChEBI" id="CHEBI:57603"/>
        <dbReference type="EC" id="4.3.1.7"/>
    </reaction>
</comment>
<keyword evidence="1 5" id="KW-0846">Cobalamin</keyword>
<keyword evidence="2 5" id="KW-0456">Lyase</keyword>
<comment type="cofactor">
    <cofactor evidence="5">
        <name>adenosylcob(III)alamin</name>
        <dbReference type="ChEBI" id="CHEBI:18408"/>
    </cofactor>
    <text evidence="5">Binds between the large and small subunits.</text>
</comment>
<dbReference type="PANTHER" id="PTHR39330">
    <property type="entry name" value="ETHANOLAMINE AMMONIA-LYASE LIGHT CHAIN"/>
    <property type="match status" value="1"/>
</dbReference>
<evidence type="ECO:0000256" key="3">
    <source>
        <dbReference type="ARBA" id="ARBA00023285"/>
    </source>
</evidence>
<proteinExistence type="inferred from homology"/>
<dbReference type="InterPro" id="IPR009246">
    <property type="entry name" value="EutC"/>
</dbReference>
<name>A0A4U8Z2S7_METTU</name>
<dbReference type="NCBIfam" id="NF003971">
    <property type="entry name" value="PRK05465.1"/>
    <property type="match status" value="1"/>
</dbReference>
<comment type="function">
    <text evidence="5">Catalyzes the deamination of various vicinal amino-alcohols to oxo compounds. Allows this organism to utilize ethanolamine as the sole source of nitrogen and carbon in the presence of external vitamin B12.</text>
</comment>
<dbReference type="GO" id="GO:0008851">
    <property type="term" value="F:ethanolamine ammonia-lyase activity"/>
    <property type="evidence" value="ECO:0007669"/>
    <property type="project" value="UniProtKB-UniRule"/>
</dbReference>
<keyword evidence="4 5" id="KW-1283">Bacterial microcompartment</keyword>
<dbReference type="GO" id="GO:0046336">
    <property type="term" value="P:ethanolamine catabolic process"/>
    <property type="evidence" value="ECO:0007669"/>
    <property type="project" value="UniProtKB-UniRule"/>
</dbReference>
<dbReference type="KEGG" id="mtun:MTUNDRAET4_2751"/>
<dbReference type="EMBL" id="LR536450">
    <property type="protein sequence ID" value="VFU09638.1"/>
    <property type="molecule type" value="Genomic_DNA"/>
</dbReference>
<protein>
    <recommendedName>
        <fullName evidence="5">Ethanolamine ammonia-lyase small subunit</fullName>
        <shortName evidence="5">EAL small subunit</shortName>
        <ecNumber evidence="5">4.3.1.7</ecNumber>
    </recommendedName>
</protein>
<dbReference type="UniPathway" id="UPA00560"/>
<dbReference type="EC" id="4.3.1.7" evidence="5"/>
<dbReference type="RefSeq" id="WP_134490069.1">
    <property type="nucleotide sequence ID" value="NZ_CP139089.1"/>
</dbReference>
<dbReference type="GO" id="GO:0031419">
    <property type="term" value="F:cobalamin binding"/>
    <property type="evidence" value="ECO:0007669"/>
    <property type="project" value="UniProtKB-UniRule"/>
</dbReference>
<gene>
    <name evidence="5 6" type="primary">eutC</name>
    <name evidence="6" type="ORF">MTUNDRAET4_2751</name>
</gene>
<dbReference type="GO" id="GO:0009350">
    <property type="term" value="C:ethanolamine ammonia-lyase complex"/>
    <property type="evidence" value="ECO:0007669"/>
    <property type="project" value="UniProtKB-UniRule"/>
</dbReference>
<dbReference type="Proteomes" id="UP000294360">
    <property type="component" value="Chromosome"/>
</dbReference>
<dbReference type="Gene3D" id="1.10.30.40">
    <property type="entry name" value="Ethanolamine ammonia-lyase light chain (EutC), N-terminal domain"/>
    <property type="match status" value="1"/>
</dbReference>
<accession>A0A4U8Z2S7</accession>
<dbReference type="GO" id="GO:0031471">
    <property type="term" value="C:ethanolamine degradation polyhedral organelle"/>
    <property type="evidence" value="ECO:0007669"/>
    <property type="project" value="UniProtKB-UniRule"/>
</dbReference>
<dbReference type="PANTHER" id="PTHR39330:SF1">
    <property type="entry name" value="ETHANOLAMINE AMMONIA-LYASE SMALL SUBUNIT"/>
    <property type="match status" value="1"/>
</dbReference>
<comment type="pathway">
    <text evidence="5">Amine and polyamine degradation; ethanolamine degradation.</text>
</comment>
<feature type="binding site" evidence="5">
    <location>
        <position position="159"/>
    </location>
    <ligand>
        <name>adenosylcob(III)alamin</name>
        <dbReference type="ChEBI" id="CHEBI:18408"/>
    </ligand>
</feature>
<dbReference type="PIRSF" id="PIRSF018982">
    <property type="entry name" value="EutC"/>
    <property type="match status" value="1"/>
</dbReference>
<evidence type="ECO:0000256" key="2">
    <source>
        <dbReference type="ARBA" id="ARBA00023239"/>
    </source>
</evidence>
<evidence type="ECO:0000256" key="1">
    <source>
        <dbReference type="ARBA" id="ARBA00022628"/>
    </source>
</evidence>
<evidence type="ECO:0000313" key="6">
    <source>
        <dbReference type="EMBL" id="VFU09638.1"/>
    </source>
</evidence>
<feature type="binding site" evidence="5">
    <location>
        <position position="209"/>
    </location>
    <ligand>
        <name>adenosylcob(III)alamin</name>
        <dbReference type="ChEBI" id="CHEBI:18408"/>
    </ligand>
</feature>
<reference evidence="6 7" key="1">
    <citation type="submission" date="2019-03" db="EMBL/GenBank/DDBJ databases">
        <authorList>
            <person name="Kox A.R. M."/>
        </authorList>
    </citation>
    <scope>NUCLEOTIDE SEQUENCE [LARGE SCALE GENOMIC DNA]</scope>
    <source>
        <strain evidence="6">MTUNDRAET4 annotated genome</strain>
    </source>
</reference>
<organism evidence="6 7">
    <name type="scientific">Methylocella tundrae</name>
    <dbReference type="NCBI Taxonomy" id="227605"/>
    <lineage>
        <taxon>Bacteria</taxon>
        <taxon>Pseudomonadati</taxon>
        <taxon>Pseudomonadota</taxon>
        <taxon>Alphaproteobacteria</taxon>
        <taxon>Hyphomicrobiales</taxon>
        <taxon>Beijerinckiaceae</taxon>
        <taxon>Methylocella</taxon>
    </lineage>
</organism>
<comment type="subcellular location">
    <subcellularLocation>
        <location evidence="5">Bacterial microcompartment</location>
    </subcellularLocation>
</comment>
<keyword evidence="3 5" id="KW-0170">Cobalt</keyword>
<sequence>MSNLVIVNPWESLRRFTQARIALGRAGVSIPTKPQLDFQLAHARARDAVHLPMDREGVCAQLEAAGYPVIELHSAAIDRTTYLQRPDLGRKLDEPSREKLGKLTKKGAHGFDVAFVIADGLSAFAVNQHALSMLEAIRPKLNEAGWRMAPVGLVEQGRVAIGDEIGEIFGAEIVVILIGERPGLSAPDSLGLYLTYGPRAGLTDAARNCISNVRPEGQSFAAAAHRLIYLLSEARRRKLSGVDLKDEAEMPIAPAQRSVSQTNFLVSGGASVLEPPR</sequence>